<proteinExistence type="predicted"/>
<evidence type="ECO:0000313" key="2">
    <source>
        <dbReference type="EMBL" id="GJM63732.1"/>
    </source>
</evidence>
<reference evidence="2 3" key="1">
    <citation type="submission" date="2021-12" db="EMBL/GenBank/DDBJ databases">
        <title>Genome sequencing of bacteria with rrn-lacking chromosome and rrn-plasmid.</title>
        <authorList>
            <person name="Anda M."/>
            <person name="Iwasaki W."/>
        </authorList>
    </citation>
    <scope>NUCLEOTIDE SEQUENCE [LARGE SCALE GENOMIC DNA]</scope>
    <source>
        <strain evidence="2 3">NBRC 15940</strain>
    </source>
</reference>
<protein>
    <submittedName>
        <fullName evidence="2">Uncharacterized protein</fullName>
    </submittedName>
</protein>
<dbReference type="EMBL" id="BQKE01000003">
    <property type="protein sequence ID" value="GJM63732.1"/>
    <property type="molecule type" value="Genomic_DNA"/>
</dbReference>
<sequence>MAIDPAQLTHIERVKPEGGIKKFFHSLTMGLSSKKAEVETFKAVSLLQQLKNGFQKAGINNIVRLSHDEIDFYVDTKGKKDDFEQAFDQYDLKVNHAMSTFFEQLFLVLEHEQGSFYYLIEVDINRTHEVGAYPIEIKVEGLLRDFKAAPTATVEEMKVKMEALFSSQEGYDNYLNAKQLEFETFMNQLKQHLAQFIRVDDIRLQIKQKMVAPREAMAGQERVENHHYYGGYQPYFGLGDFLFYSMLWSSMSHSHHIMVNNVNVIDPDGYDMGFVASADAAELSLLDENMEMEERMSDFNNTEDFGQEEYAGDDYDTGGWSDDDSDSDGWFGGDSENSWFSGGGDDGDFFDFDSGDW</sequence>
<name>A0AAN5AME3_9BACT</name>
<accession>A0AAN5AME3</accession>
<dbReference type="AlphaFoldDB" id="A0AAN5AME3"/>
<gene>
    <name evidence="2" type="ORF">PEDI_42840</name>
</gene>
<evidence type="ECO:0000256" key="1">
    <source>
        <dbReference type="SAM" id="MobiDB-lite"/>
    </source>
</evidence>
<organism evidence="2 3">
    <name type="scientific">Persicobacter diffluens</name>
    <dbReference type="NCBI Taxonomy" id="981"/>
    <lineage>
        <taxon>Bacteria</taxon>
        <taxon>Pseudomonadati</taxon>
        <taxon>Bacteroidota</taxon>
        <taxon>Cytophagia</taxon>
        <taxon>Cytophagales</taxon>
        <taxon>Persicobacteraceae</taxon>
        <taxon>Persicobacter</taxon>
    </lineage>
</organism>
<comment type="caution">
    <text evidence="2">The sequence shown here is derived from an EMBL/GenBank/DDBJ whole genome shotgun (WGS) entry which is preliminary data.</text>
</comment>
<feature type="region of interest" description="Disordered" evidence="1">
    <location>
        <begin position="301"/>
        <end position="357"/>
    </location>
</feature>
<dbReference type="Proteomes" id="UP001310022">
    <property type="component" value="Unassembled WGS sequence"/>
</dbReference>
<feature type="compositionally biased region" description="Acidic residues" evidence="1">
    <location>
        <begin position="305"/>
        <end position="327"/>
    </location>
</feature>
<keyword evidence="3" id="KW-1185">Reference proteome</keyword>
<evidence type="ECO:0000313" key="3">
    <source>
        <dbReference type="Proteomes" id="UP001310022"/>
    </source>
</evidence>
<feature type="compositionally biased region" description="Acidic residues" evidence="1">
    <location>
        <begin position="345"/>
        <end position="357"/>
    </location>
</feature>